<dbReference type="GO" id="GO:0000506">
    <property type="term" value="C:glycosylphosphatidylinositol-N-acetylglucosaminyltransferase (GPI-GnT) complex"/>
    <property type="evidence" value="ECO:0007669"/>
    <property type="project" value="TreeGrafter"/>
</dbReference>
<feature type="compositionally biased region" description="Polar residues" evidence="8">
    <location>
        <begin position="23"/>
        <end position="48"/>
    </location>
</feature>
<keyword evidence="5" id="KW-0812">Transmembrane</keyword>
<gene>
    <name evidence="9" type="ORF">cyc_05048</name>
</gene>
<name>A0A1D3D332_9EIME</name>
<evidence type="ECO:0000256" key="6">
    <source>
        <dbReference type="ARBA" id="ARBA00022989"/>
    </source>
</evidence>
<evidence type="ECO:0000256" key="7">
    <source>
        <dbReference type="ARBA" id="ARBA00023136"/>
    </source>
</evidence>
<dbReference type="InParanoid" id="A0A1D3D332"/>
<evidence type="ECO:0000256" key="4">
    <source>
        <dbReference type="ARBA" id="ARBA00022502"/>
    </source>
</evidence>
<evidence type="ECO:0000256" key="2">
    <source>
        <dbReference type="ARBA" id="ARBA00004687"/>
    </source>
</evidence>
<keyword evidence="4" id="KW-0337">GPI-anchor biosynthesis</keyword>
<dbReference type="GO" id="GO:0006506">
    <property type="term" value="P:GPI anchor biosynthetic process"/>
    <property type="evidence" value="ECO:0007669"/>
    <property type="project" value="UniProtKB-UniPathway"/>
</dbReference>
<dbReference type="UniPathway" id="UPA00196"/>
<comment type="similarity">
    <text evidence="3">Belongs to the PIGC family.</text>
</comment>
<keyword evidence="9" id="KW-0808">Transferase</keyword>
<dbReference type="InterPro" id="IPR009450">
    <property type="entry name" value="Plno_GlcNAc_GPI2"/>
</dbReference>
<dbReference type="AlphaFoldDB" id="A0A1D3D332"/>
<comment type="caution">
    <text evidence="9">The sequence shown here is derived from an EMBL/GenBank/DDBJ whole genome shotgun (WGS) entry which is preliminary data.</text>
</comment>
<feature type="region of interest" description="Disordered" evidence="8">
    <location>
        <begin position="1"/>
        <end position="48"/>
    </location>
</feature>
<accession>A0A1D3D332</accession>
<dbReference type="PANTHER" id="PTHR12982:SF0">
    <property type="entry name" value="PHOSPHATIDYLINOSITOL N-ACETYLGLUCOSAMINYLTRANSFERASE SUBUNIT C"/>
    <property type="match status" value="1"/>
</dbReference>
<evidence type="ECO:0000313" key="10">
    <source>
        <dbReference type="Proteomes" id="UP000095192"/>
    </source>
</evidence>
<keyword evidence="9" id="KW-0328">Glycosyltransferase</keyword>
<comment type="subcellular location">
    <subcellularLocation>
        <location evidence="1">Membrane</location>
        <topology evidence="1">Multi-pass membrane protein</topology>
    </subcellularLocation>
</comment>
<keyword evidence="7" id="KW-0472">Membrane</keyword>
<dbReference type="GO" id="GO:0016757">
    <property type="term" value="F:glycosyltransferase activity"/>
    <property type="evidence" value="ECO:0007669"/>
    <property type="project" value="UniProtKB-KW"/>
</dbReference>
<keyword evidence="6" id="KW-1133">Transmembrane helix</keyword>
<dbReference type="Proteomes" id="UP000095192">
    <property type="component" value="Unassembled WGS sequence"/>
</dbReference>
<evidence type="ECO:0000256" key="3">
    <source>
        <dbReference type="ARBA" id="ARBA00008321"/>
    </source>
</evidence>
<evidence type="ECO:0000313" key="9">
    <source>
        <dbReference type="EMBL" id="OEH77843.1"/>
    </source>
</evidence>
<dbReference type="PANTHER" id="PTHR12982">
    <property type="entry name" value="PHOSPHATIDYLINOSITOL GLYCAN, CLASS C"/>
    <property type="match status" value="1"/>
</dbReference>
<reference evidence="9 10" key="1">
    <citation type="journal article" date="2016" name="BMC Genomics">
        <title>Comparative genomics reveals Cyclospora cayetanensis possesses coccidia-like metabolism and invasion components but unique surface antigens.</title>
        <authorList>
            <person name="Liu S."/>
            <person name="Wang L."/>
            <person name="Zheng H."/>
            <person name="Xu Z."/>
            <person name="Roellig D.M."/>
            <person name="Li N."/>
            <person name="Frace M.A."/>
            <person name="Tang K."/>
            <person name="Arrowood M.J."/>
            <person name="Moss D.M."/>
            <person name="Zhang L."/>
            <person name="Feng Y."/>
            <person name="Xiao L."/>
        </authorList>
    </citation>
    <scope>NUCLEOTIDE SEQUENCE [LARGE SCALE GENOMIC DNA]</scope>
    <source>
        <strain evidence="9 10">CHN_HEN01</strain>
    </source>
</reference>
<dbReference type="Pfam" id="PF06432">
    <property type="entry name" value="GPI2"/>
    <property type="match status" value="1"/>
</dbReference>
<sequence length="383" mass="42643">MLPLPPSSTSVSDEDQTVDAQECASTVTRVSAETQTPEGSQSPDFSQTVPKVAPKSLLLPACHGVDRRTCHCIQRSSIVSRCSAYSPAEVMTTGVATKVHIMHRADPYRREGHCCGLREENVCISHTRGCCYCQKDGIEAPQANKRAPTRLHDWCCSCSAGRIDRACHLPKWEKVLWKKQRHPDCYVDETFLNTLMRNANLTRYIYSELCKSTVVLTQHLSCILIFLLIYRMIVKRSIEASTLVIFDVIALPLGYALRWCLHPAPRAPRQVLQSAVIVFGVLRILAPVLQTLTQSFSDDTVISLTSICLLIHIALNDYSYVYRNHGTIDEPLGRLMSLNVALFASVLLASRLSTSTEVFAFLFFGIESVQIPHLPSPSPSPLQ</sequence>
<organism evidence="9 10">
    <name type="scientific">Cyclospora cayetanensis</name>
    <dbReference type="NCBI Taxonomy" id="88456"/>
    <lineage>
        <taxon>Eukaryota</taxon>
        <taxon>Sar</taxon>
        <taxon>Alveolata</taxon>
        <taxon>Apicomplexa</taxon>
        <taxon>Conoidasida</taxon>
        <taxon>Coccidia</taxon>
        <taxon>Eucoccidiorida</taxon>
        <taxon>Eimeriorina</taxon>
        <taxon>Eimeriidae</taxon>
        <taxon>Cyclospora</taxon>
    </lineage>
</organism>
<keyword evidence="10" id="KW-1185">Reference proteome</keyword>
<evidence type="ECO:0000256" key="8">
    <source>
        <dbReference type="SAM" id="MobiDB-lite"/>
    </source>
</evidence>
<evidence type="ECO:0000256" key="1">
    <source>
        <dbReference type="ARBA" id="ARBA00004141"/>
    </source>
</evidence>
<proteinExistence type="inferred from homology"/>
<dbReference type="FunCoup" id="A0A1D3D332">
    <property type="interactions" value="246"/>
</dbReference>
<dbReference type="EMBL" id="JROU02000959">
    <property type="protein sequence ID" value="OEH77843.1"/>
    <property type="molecule type" value="Genomic_DNA"/>
</dbReference>
<dbReference type="VEuPathDB" id="ToxoDB:cyc_05048"/>
<comment type="pathway">
    <text evidence="2">Glycolipid biosynthesis; glycosylphosphatidylinositol-anchor biosynthesis.</text>
</comment>
<protein>
    <submittedName>
        <fullName evidence="9">Phosphatidylinositol n-acetylglucosaminyltransferase</fullName>
    </submittedName>
</protein>
<evidence type="ECO:0000256" key="5">
    <source>
        <dbReference type="ARBA" id="ARBA00022692"/>
    </source>
</evidence>
<dbReference type="VEuPathDB" id="ToxoDB:LOC34621473"/>